<reference evidence="1" key="1">
    <citation type="submission" date="2023-07" db="EMBL/GenBank/DDBJ databases">
        <title>High risk of intestinal colonization with ESBL-producing Escherichia coli among soldiers of military contingents in specific geographic regions.</title>
        <authorList>
            <person name="Literacka E."/>
        </authorList>
    </citation>
    <scope>NUCLEOTIDE SEQUENCE</scope>
    <source>
        <strain evidence="1">33</strain>
    </source>
</reference>
<comment type="caution">
    <text evidence="1">The sequence shown here is derived from an EMBL/GenBank/DDBJ whole genome shotgun (WGS) entry which is preliminary data.</text>
</comment>
<name>A0AAW7VK17_ECOLX</name>
<evidence type="ECO:0000313" key="2">
    <source>
        <dbReference type="Proteomes" id="UP001174465"/>
    </source>
</evidence>
<dbReference type="AlphaFoldDB" id="A0AAW7VK17"/>
<protein>
    <submittedName>
        <fullName evidence="1">Uncharacterized protein</fullName>
    </submittedName>
</protein>
<dbReference type="RefSeq" id="WP_105288488.1">
    <property type="nucleotide sequence ID" value="NZ_JAUKZB010000041.1"/>
</dbReference>
<gene>
    <name evidence="1" type="ORF">Q2V64_26300</name>
</gene>
<sequence>MPTIIEIKEEAVKLRRLIESCDKKNTSLVIDCFPVMSCKLTSMLLSYHFLTLWPECELKGVSATTGKNSQITHYWLEIDNIVVDITGDQYNIINDKELNNKIIKNRPYPAIHVAYKESSYLYNLFKIRGKEPLACGFPTFNEDFIEEMELGYNQLFNRKKMQ</sequence>
<dbReference type="EMBL" id="JAUKZB010000041">
    <property type="protein sequence ID" value="MDO2733154.1"/>
    <property type="molecule type" value="Genomic_DNA"/>
</dbReference>
<proteinExistence type="predicted"/>
<accession>A0AAW7VK17</accession>
<organism evidence="1 2">
    <name type="scientific">Escherichia coli</name>
    <dbReference type="NCBI Taxonomy" id="562"/>
    <lineage>
        <taxon>Bacteria</taxon>
        <taxon>Pseudomonadati</taxon>
        <taxon>Pseudomonadota</taxon>
        <taxon>Gammaproteobacteria</taxon>
        <taxon>Enterobacterales</taxon>
        <taxon>Enterobacteriaceae</taxon>
        <taxon>Escherichia</taxon>
    </lineage>
</organism>
<dbReference type="Proteomes" id="UP001174465">
    <property type="component" value="Unassembled WGS sequence"/>
</dbReference>
<evidence type="ECO:0000313" key="1">
    <source>
        <dbReference type="EMBL" id="MDO2733154.1"/>
    </source>
</evidence>